<reference evidence="2" key="1">
    <citation type="submission" date="2021-10" db="EMBL/GenBank/DDBJ databases">
        <title>Tropical sea cucumber genome reveals ecological adaptation and Cuvierian tubules defense mechanism.</title>
        <authorList>
            <person name="Chen T."/>
        </authorList>
    </citation>
    <scope>NUCLEOTIDE SEQUENCE</scope>
    <source>
        <strain evidence="2">Nanhai2018</strain>
        <tissue evidence="2">Muscle</tissue>
    </source>
</reference>
<organism evidence="2 3">
    <name type="scientific">Holothuria leucospilota</name>
    <name type="common">Black long sea cucumber</name>
    <name type="synonym">Mertensiothuria leucospilota</name>
    <dbReference type="NCBI Taxonomy" id="206669"/>
    <lineage>
        <taxon>Eukaryota</taxon>
        <taxon>Metazoa</taxon>
        <taxon>Echinodermata</taxon>
        <taxon>Eleutherozoa</taxon>
        <taxon>Echinozoa</taxon>
        <taxon>Holothuroidea</taxon>
        <taxon>Aspidochirotacea</taxon>
        <taxon>Aspidochirotida</taxon>
        <taxon>Holothuriidae</taxon>
        <taxon>Holothuria</taxon>
    </lineage>
</organism>
<evidence type="ECO:0000313" key="3">
    <source>
        <dbReference type="Proteomes" id="UP001152320"/>
    </source>
</evidence>
<name>A0A9Q1HDM8_HOLLE</name>
<feature type="compositionally biased region" description="Basic and acidic residues" evidence="1">
    <location>
        <begin position="122"/>
        <end position="134"/>
    </location>
</feature>
<dbReference type="PANTHER" id="PTHR31101">
    <property type="entry name" value="UPF0547 PROTEIN C16ORF87"/>
    <property type="match status" value="1"/>
</dbReference>
<accession>A0A9Q1HDM8</accession>
<feature type="region of interest" description="Disordered" evidence="1">
    <location>
        <begin position="163"/>
        <end position="189"/>
    </location>
</feature>
<protein>
    <submittedName>
        <fullName evidence="2">UPF0547 protein C16orf87-like</fullName>
    </submittedName>
</protein>
<dbReference type="AlphaFoldDB" id="A0A9Q1HDM8"/>
<dbReference type="EMBL" id="JAIZAY010000005">
    <property type="protein sequence ID" value="KAJ8041356.1"/>
    <property type="molecule type" value="Genomic_DNA"/>
</dbReference>
<dbReference type="Proteomes" id="UP001152320">
    <property type="component" value="Chromosome 5"/>
</dbReference>
<keyword evidence="3" id="KW-1185">Reference proteome</keyword>
<feature type="region of interest" description="Disordered" evidence="1">
    <location>
        <begin position="75"/>
        <end position="143"/>
    </location>
</feature>
<feature type="compositionally biased region" description="Basic residues" evidence="1">
    <location>
        <begin position="104"/>
        <end position="118"/>
    </location>
</feature>
<proteinExistence type="predicted"/>
<dbReference type="InterPro" id="IPR040246">
    <property type="entry name" value="C16orf87-like"/>
</dbReference>
<evidence type="ECO:0000313" key="2">
    <source>
        <dbReference type="EMBL" id="KAJ8041356.1"/>
    </source>
</evidence>
<dbReference type="OrthoDB" id="5981040at2759"/>
<gene>
    <name evidence="2" type="ORF">HOLleu_12155</name>
</gene>
<comment type="caution">
    <text evidence="2">The sequence shown here is derived from an EMBL/GenBank/DDBJ whole genome shotgun (WGS) entry which is preliminary data.</text>
</comment>
<evidence type="ECO:0000256" key="1">
    <source>
        <dbReference type="SAM" id="MobiDB-lite"/>
    </source>
</evidence>
<sequence length="189" mass="21090">MVYKSCPACKTSVPVATKYCACGHVFFAKRLYHPKPAHQVQGDLRGGLSIRRTGRVSRGRPAYYSASEFENPFRTFTSSNRSERAAKVSNTRSKSTGDKETASPRKKKRKPGRPKGMGKGKVNKDKEKTEKAEPDEFDIYRNNSAEKQYIFAVTLAEINRKLGNEWNGPRTNGPKLNGPEEATSSTVSR</sequence>